<dbReference type="InterPro" id="IPR006553">
    <property type="entry name" value="Leu-rich_rpt_Cys-con_subtyp"/>
</dbReference>
<dbReference type="InterPro" id="IPR027038">
    <property type="entry name" value="RanGap"/>
</dbReference>
<dbReference type="PANTHER" id="PTHR24113:SF12">
    <property type="entry name" value="RAN GTPASE-ACTIVATING PROTEIN 1"/>
    <property type="match status" value="1"/>
</dbReference>
<accession>A0A7G2CQW0</accession>
<evidence type="ECO:0000313" key="5">
    <source>
        <dbReference type="Proteomes" id="UP000515908"/>
    </source>
</evidence>
<keyword evidence="2" id="KW-0433">Leucine-rich repeat</keyword>
<reference evidence="4 5" key="1">
    <citation type="submission" date="2020-08" db="EMBL/GenBank/DDBJ databases">
        <authorList>
            <person name="Newling K."/>
            <person name="Davey J."/>
            <person name="Forrester S."/>
        </authorList>
    </citation>
    <scope>NUCLEOTIDE SEQUENCE [LARGE SCALE GENOMIC DNA]</scope>
    <source>
        <strain evidence="5">Crithidia deanei Carvalho (ATCC PRA-265)</strain>
    </source>
</reference>
<proteinExistence type="predicted"/>
<dbReference type="GO" id="GO:0005829">
    <property type="term" value="C:cytosol"/>
    <property type="evidence" value="ECO:0007669"/>
    <property type="project" value="TreeGrafter"/>
</dbReference>
<keyword evidence="3" id="KW-0677">Repeat</keyword>
<dbReference type="GO" id="GO:0048471">
    <property type="term" value="C:perinuclear region of cytoplasm"/>
    <property type="evidence" value="ECO:0007669"/>
    <property type="project" value="TreeGrafter"/>
</dbReference>
<name>A0A7G2CQW0_9TRYP</name>
<organism evidence="4 5">
    <name type="scientific">Angomonas deanei</name>
    <dbReference type="NCBI Taxonomy" id="59799"/>
    <lineage>
        <taxon>Eukaryota</taxon>
        <taxon>Discoba</taxon>
        <taxon>Euglenozoa</taxon>
        <taxon>Kinetoplastea</taxon>
        <taxon>Metakinetoplastina</taxon>
        <taxon>Trypanosomatida</taxon>
        <taxon>Trypanosomatidae</taxon>
        <taxon>Strigomonadinae</taxon>
        <taxon>Angomonas</taxon>
    </lineage>
</organism>
<evidence type="ECO:0000256" key="1">
    <source>
        <dbReference type="ARBA" id="ARBA00022468"/>
    </source>
</evidence>
<gene>
    <name evidence="4" type="ORF">ADEAN_000841700</name>
</gene>
<dbReference type="SMART" id="SM00368">
    <property type="entry name" value="LRR_RI"/>
    <property type="match status" value="8"/>
</dbReference>
<evidence type="ECO:0000256" key="2">
    <source>
        <dbReference type="ARBA" id="ARBA00022614"/>
    </source>
</evidence>
<dbReference type="PANTHER" id="PTHR24113">
    <property type="entry name" value="RAN GTPASE-ACTIVATING PROTEIN 1"/>
    <property type="match status" value="1"/>
</dbReference>
<protein>
    <submittedName>
        <fullName evidence="4">Leucine Rich repeat/Leucine Rich Repeat, putative</fullName>
    </submittedName>
</protein>
<dbReference type="InterPro" id="IPR001611">
    <property type="entry name" value="Leu-rich_rpt"/>
</dbReference>
<evidence type="ECO:0000313" key="4">
    <source>
        <dbReference type="EMBL" id="CAD2220893.1"/>
    </source>
</evidence>
<dbReference type="AlphaFoldDB" id="A0A7G2CQW0"/>
<dbReference type="VEuPathDB" id="TriTrypDB:ADEAN_000841700"/>
<dbReference type="GO" id="GO:0006913">
    <property type="term" value="P:nucleocytoplasmic transport"/>
    <property type="evidence" value="ECO:0007669"/>
    <property type="project" value="TreeGrafter"/>
</dbReference>
<dbReference type="Proteomes" id="UP000515908">
    <property type="component" value="Chromosome 19"/>
</dbReference>
<dbReference type="SUPFAM" id="SSF52047">
    <property type="entry name" value="RNI-like"/>
    <property type="match status" value="2"/>
</dbReference>
<sequence>MRAFIHYSKFFTTRVVDELHALQQLEISYTHIGEVTFRDVLRALHKGIGGWYHLKTLGVAQCDLGEYAVELLSRDVREIDSGDEIALEEINFSSNKLQDETIFLLSTCLALCTQLKRLDLRHNSITKRSIAEVASSLSKASGLRVLHVRSNRIGDEGLADLLRYVVHWPALEELDLTRCRLTCRSLPALSEALPQLSSLKVLNLSGNDLRLVQEMKDDIPVGDLKLFVHDPAYLKGGSGKVPTSFALDRRDREAGRVRYKGPTVEELEGEKPSSAKVNVFAHFGEALSSCRSLEVLDLSDTVLEDGSFTNLAQTLTLPKLRELRLGSNPLFAGAQTSLDHLVSLLWSSNELEVLDLAFTGIGDLGLTVLCDGTSEGCEGVLGSLHQLRILHLSHCRANKLGLESLCARLGDFSKLERLAYDGNCSPNEGLEELLGRAAALASLEFLGLTGCTPLREGLRSCEAYRTLREKGVVILV</sequence>
<dbReference type="Gene3D" id="3.80.10.10">
    <property type="entry name" value="Ribonuclease Inhibitor"/>
    <property type="match status" value="2"/>
</dbReference>
<dbReference type="Pfam" id="PF13516">
    <property type="entry name" value="LRR_6"/>
    <property type="match status" value="2"/>
</dbReference>
<evidence type="ECO:0000256" key="3">
    <source>
        <dbReference type="ARBA" id="ARBA00022737"/>
    </source>
</evidence>
<dbReference type="GO" id="GO:0031267">
    <property type="term" value="F:small GTPase binding"/>
    <property type="evidence" value="ECO:0007669"/>
    <property type="project" value="TreeGrafter"/>
</dbReference>
<keyword evidence="5" id="KW-1185">Reference proteome</keyword>
<dbReference type="SMART" id="SM00367">
    <property type="entry name" value="LRR_CC"/>
    <property type="match status" value="5"/>
</dbReference>
<dbReference type="GO" id="GO:0005096">
    <property type="term" value="F:GTPase activator activity"/>
    <property type="evidence" value="ECO:0007669"/>
    <property type="project" value="UniProtKB-KW"/>
</dbReference>
<dbReference type="EMBL" id="LR877163">
    <property type="protein sequence ID" value="CAD2220893.1"/>
    <property type="molecule type" value="Genomic_DNA"/>
</dbReference>
<dbReference type="InterPro" id="IPR032675">
    <property type="entry name" value="LRR_dom_sf"/>
</dbReference>
<keyword evidence="1" id="KW-0343">GTPase activation</keyword>
<dbReference type="GO" id="GO:0005634">
    <property type="term" value="C:nucleus"/>
    <property type="evidence" value="ECO:0007669"/>
    <property type="project" value="TreeGrafter"/>
</dbReference>